<evidence type="ECO:0000259" key="7">
    <source>
        <dbReference type="PROSITE" id="PS50262"/>
    </source>
</evidence>
<evidence type="ECO:0000313" key="9">
    <source>
        <dbReference type="RefSeq" id="XP_034237139.1"/>
    </source>
</evidence>
<evidence type="ECO:0000256" key="6">
    <source>
        <dbReference type="SAM" id="Phobius"/>
    </source>
</evidence>
<dbReference type="FunCoup" id="A0A6P8ZKI0">
    <property type="interactions" value="34"/>
</dbReference>
<evidence type="ECO:0000256" key="1">
    <source>
        <dbReference type="ARBA" id="ARBA00004370"/>
    </source>
</evidence>
<sequence>MLQTVLAGASTVATTMAPHDDVVSMQRKITEYTLSHRYIISVLNSLNLTDAEKEYLNLGDSLNSTPTLSPDCRPDTCYCAGGMRDVLSSYRQGHGYFALAVCLFGSVANLLNVVVLTRKELAGAPINRILTWLAVADMLVMAEYVPFACYMYLVLPERKDFPRLGAIFILFHSHFAQVLHTISIFLTLALAVWRYISIRYPQHTHSLCSQRRCTLAIFFSYVLPVVVCIPSYLTISIREVHLLENHQLVTLYHLGLSDLAQERGKFLYILNFWVYSVLIKLLPCTILTVISVWLIKALYRANRRKAQLRGYSQVAVLGVQHNGSCGPHLQHLQPQARRPTRAERRTDRTTRMLLAILLLFLITEFPQGILGLLSGIFGHSFFSSCYHLFGEVMDILALLNGAINFILYCAMSRQFRTTFGQLFKPRGLMAKLHGTTTSQTEVQSTYV</sequence>
<evidence type="ECO:0000256" key="5">
    <source>
        <dbReference type="ARBA" id="ARBA00023136"/>
    </source>
</evidence>
<dbReference type="Gene3D" id="1.20.1070.10">
    <property type="entry name" value="Rhodopsin 7-helix transmembrane proteins"/>
    <property type="match status" value="1"/>
</dbReference>
<dbReference type="InterPro" id="IPR053219">
    <property type="entry name" value="GPCR_Dmsr-1"/>
</dbReference>
<dbReference type="PROSITE" id="PS50262">
    <property type="entry name" value="G_PROTEIN_RECEP_F1_2"/>
    <property type="match status" value="1"/>
</dbReference>
<keyword evidence="8" id="KW-1185">Reference proteome</keyword>
<comment type="similarity">
    <text evidence="2">Belongs to the G-protein coupled receptor 1 family.</text>
</comment>
<dbReference type="AlphaFoldDB" id="A0A6P8ZKI0"/>
<dbReference type="InParanoid" id="A0A6P8ZKI0"/>
<gene>
    <name evidence="9" type="primary">LOC117642749</name>
</gene>
<keyword evidence="4 6" id="KW-1133">Transmembrane helix</keyword>
<accession>A0A6P8ZKI0</accession>
<dbReference type="RefSeq" id="XP_034237139.1">
    <property type="nucleotide sequence ID" value="XM_034381248.1"/>
</dbReference>
<evidence type="ECO:0000256" key="3">
    <source>
        <dbReference type="ARBA" id="ARBA00022692"/>
    </source>
</evidence>
<dbReference type="Pfam" id="PF00001">
    <property type="entry name" value="7tm_1"/>
    <property type="match status" value="1"/>
</dbReference>
<feature type="transmembrane region" description="Helical" evidence="6">
    <location>
        <begin position="96"/>
        <end position="117"/>
    </location>
</feature>
<evidence type="ECO:0000256" key="2">
    <source>
        <dbReference type="ARBA" id="ARBA00010663"/>
    </source>
</evidence>
<reference evidence="9" key="1">
    <citation type="submission" date="2025-08" db="UniProtKB">
        <authorList>
            <consortium name="RefSeq"/>
        </authorList>
    </citation>
    <scope>IDENTIFICATION</scope>
    <source>
        <tissue evidence="9">Total insect</tissue>
    </source>
</reference>
<feature type="transmembrane region" description="Helical" evidence="6">
    <location>
        <begin position="213"/>
        <end position="233"/>
    </location>
</feature>
<feature type="transmembrane region" description="Helical" evidence="6">
    <location>
        <begin position="165"/>
        <end position="193"/>
    </location>
</feature>
<dbReference type="InterPro" id="IPR017452">
    <property type="entry name" value="GPCR_Rhodpsn_7TM"/>
</dbReference>
<feature type="transmembrane region" description="Helical" evidence="6">
    <location>
        <begin position="272"/>
        <end position="295"/>
    </location>
</feature>
<dbReference type="CDD" id="cd14978">
    <property type="entry name" value="7tmA_FMRFamide_R-like"/>
    <property type="match status" value="1"/>
</dbReference>
<keyword evidence="3 6" id="KW-0812">Transmembrane</keyword>
<dbReference type="Proteomes" id="UP000515158">
    <property type="component" value="Unplaced"/>
</dbReference>
<feature type="domain" description="G-protein coupled receptors family 1 profile" evidence="7">
    <location>
        <begin position="108"/>
        <end position="408"/>
    </location>
</feature>
<dbReference type="PANTHER" id="PTHR46273:SF4">
    <property type="entry name" value="AT19640P"/>
    <property type="match status" value="1"/>
</dbReference>
<dbReference type="SUPFAM" id="SSF81321">
    <property type="entry name" value="Family A G protein-coupled receptor-like"/>
    <property type="match status" value="1"/>
</dbReference>
<proteinExistence type="inferred from homology"/>
<name>A0A6P8ZKI0_THRPL</name>
<dbReference type="KEGG" id="tpal:117642749"/>
<feature type="transmembrane region" description="Helical" evidence="6">
    <location>
        <begin position="353"/>
        <end position="376"/>
    </location>
</feature>
<dbReference type="GO" id="GO:0008528">
    <property type="term" value="F:G protein-coupled peptide receptor activity"/>
    <property type="evidence" value="ECO:0007669"/>
    <property type="project" value="TreeGrafter"/>
</dbReference>
<feature type="transmembrane region" description="Helical" evidence="6">
    <location>
        <begin position="129"/>
        <end position="153"/>
    </location>
</feature>
<dbReference type="GO" id="GO:0005886">
    <property type="term" value="C:plasma membrane"/>
    <property type="evidence" value="ECO:0007669"/>
    <property type="project" value="TreeGrafter"/>
</dbReference>
<dbReference type="PANTHER" id="PTHR46273">
    <property type="entry name" value="MYOSUPPRESSIN RECEPTOR 1, ISOFORM B-RELATED"/>
    <property type="match status" value="1"/>
</dbReference>
<organism evidence="9">
    <name type="scientific">Thrips palmi</name>
    <name type="common">Melon thrips</name>
    <dbReference type="NCBI Taxonomy" id="161013"/>
    <lineage>
        <taxon>Eukaryota</taxon>
        <taxon>Metazoa</taxon>
        <taxon>Ecdysozoa</taxon>
        <taxon>Arthropoda</taxon>
        <taxon>Hexapoda</taxon>
        <taxon>Insecta</taxon>
        <taxon>Pterygota</taxon>
        <taxon>Neoptera</taxon>
        <taxon>Paraneoptera</taxon>
        <taxon>Thysanoptera</taxon>
        <taxon>Terebrantia</taxon>
        <taxon>Thripoidea</taxon>
        <taxon>Thripidae</taxon>
        <taxon>Thrips</taxon>
    </lineage>
</organism>
<evidence type="ECO:0000313" key="8">
    <source>
        <dbReference type="Proteomes" id="UP000515158"/>
    </source>
</evidence>
<protein>
    <submittedName>
        <fullName evidence="9">Sex peptide receptor-like</fullName>
    </submittedName>
</protein>
<dbReference type="InterPro" id="IPR000276">
    <property type="entry name" value="GPCR_Rhodpsn"/>
</dbReference>
<dbReference type="PRINTS" id="PR00237">
    <property type="entry name" value="GPCRRHODOPSN"/>
</dbReference>
<keyword evidence="5 6" id="KW-0472">Membrane</keyword>
<comment type="subcellular location">
    <subcellularLocation>
        <location evidence="1">Membrane</location>
    </subcellularLocation>
</comment>
<feature type="transmembrane region" description="Helical" evidence="6">
    <location>
        <begin position="388"/>
        <end position="410"/>
    </location>
</feature>
<evidence type="ECO:0000256" key="4">
    <source>
        <dbReference type="ARBA" id="ARBA00022989"/>
    </source>
</evidence>
<dbReference type="OrthoDB" id="5864054at2759"/>
<dbReference type="GeneID" id="117642749"/>